<dbReference type="SUPFAM" id="SSF54909">
    <property type="entry name" value="Dimeric alpha+beta barrel"/>
    <property type="match status" value="1"/>
</dbReference>
<evidence type="ECO:0000256" key="1">
    <source>
        <dbReference type="ARBA" id="ARBA00023015"/>
    </source>
</evidence>
<protein>
    <submittedName>
        <fullName evidence="5">Transcriptional regulator, AsnC family</fullName>
    </submittedName>
</protein>
<reference evidence="5 6" key="2">
    <citation type="journal article" date="2012" name="Stand. Genomic Sci.">
        <title>Complete genome sequence of the termite hindgut bacterium Spirochaeta coccoides type strain (SPN1(T)), reclassification in the genus Sphaerochaeta as Sphaerochaeta coccoides comb. nov. and emendations of the family Spirochaetaceae and the genus Sphaerochaeta.</title>
        <authorList>
            <person name="Abt B."/>
            <person name="Han C."/>
            <person name="Scheuner C."/>
            <person name="Lu M."/>
            <person name="Lapidus A."/>
            <person name="Nolan M."/>
            <person name="Lucas S."/>
            <person name="Hammon N."/>
            <person name="Deshpande S."/>
            <person name="Cheng J.F."/>
            <person name="Tapia R."/>
            <person name="Goodwin L.A."/>
            <person name="Pitluck S."/>
            <person name="Liolios K."/>
            <person name="Pagani I."/>
            <person name="Ivanova N."/>
            <person name="Mavromatis K."/>
            <person name="Mikhailova N."/>
            <person name="Huntemann M."/>
            <person name="Pati A."/>
            <person name="Chen A."/>
            <person name="Palaniappan K."/>
            <person name="Land M."/>
            <person name="Hauser L."/>
            <person name="Brambilla E.M."/>
            <person name="Rohde M."/>
            <person name="Spring S."/>
            <person name="Gronow S."/>
            <person name="Goker M."/>
            <person name="Woyke T."/>
            <person name="Bristow J."/>
            <person name="Eisen J.A."/>
            <person name="Markowitz V."/>
            <person name="Hugenholtz P."/>
            <person name="Kyrpides N.C."/>
            <person name="Klenk H.P."/>
            <person name="Detter J.C."/>
        </authorList>
    </citation>
    <scope>NUCLEOTIDE SEQUENCE [LARGE SCALE GENOMIC DNA]</scope>
    <source>
        <strain evidence="6">ATCC BAA-1237 / DSM 17374 / SPN1</strain>
    </source>
</reference>
<dbReference type="OrthoDB" id="529868at2"/>
<keyword evidence="2" id="KW-0238">DNA-binding</keyword>
<name>F4GIC4_PARC1</name>
<organism evidence="5 6">
    <name type="scientific">Parasphaerochaeta coccoides (strain ATCC BAA-1237 / DSM 17374 / SPN1)</name>
    <name type="common">Sphaerochaeta coccoides</name>
    <dbReference type="NCBI Taxonomy" id="760011"/>
    <lineage>
        <taxon>Bacteria</taxon>
        <taxon>Pseudomonadati</taxon>
        <taxon>Spirochaetota</taxon>
        <taxon>Spirochaetia</taxon>
        <taxon>Spirochaetales</taxon>
        <taxon>Sphaerochaetaceae</taxon>
        <taxon>Parasphaerochaeta</taxon>
    </lineage>
</organism>
<dbReference type="GO" id="GO:0043565">
    <property type="term" value="F:sequence-specific DNA binding"/>
    <property type="evidence" value="ECO:0007669"/>
    <property type="project" value="InterPro"/>
</dbReference>
<dbReference type="AlphaFoldDB" id="F4GIC4"/>
<keyword evidence="3" id="KW-0804">Transcription</keyword>
<dbReference type="Pfam" id="PF13404">
    <property type="entry name" value="HTH_AsnC-type"/>
    <property type="match status" value="1"/>
</dbReference>
<dbReference type="GO" id="GO:0005829">
    <property type="term" value="C:cytosol"/>
    <property type="evidence" value="ECO:0007669"/>
    <property type="project" value="TreeGrafter"/>
</dbReference>
<dbReference type="KEGG" id="scc:Spico_0403"/>
<evidence type="ECO:0000256" key="2">
    <source>
        <dbReference type="ARBA" id="ARBA00023125"/>
    </source>
</evidence>
<evidence type="ECO:0000259" key="4">
    <source>
        <dbReference type="Pfam" id="PF13404"/>
    </source>
</evidence>
<dbReference type="PANTHER" id="PTHR30154">
    <property type="entry name" value="LEUCINE-RESPONSIVE REGULATORY PROTEIN"/>
    <property type="match status" value="1"/>
</dbReference>
<dbReference type="eggNOG" id="COG1522">
    <property type="taxonomic scope" value="Bacteria"/>
</dbReference>
<dbReference type="PANTHER" id="PTHR30154:SF34">
    <property type="entry name" value="TRANSCRIPTIONAL REGULATOR AZLB"/>
    <property type="match status" value="1"/>
</dbReference>
<dbReference type="HOGENOM" id="CLU_091233_5_2_12"/>
<dbReference type="GO" id="GO:0043200">
    <property type="term" value="P:response to amino acid"/>
    <property type="evidence" value="ECO:0007669"/>
    <property type="project" value="TreeGrafter"/>
</dbReference>
<dbReference type="Gene3D" id="3.30.70.920">
    <property type="match status" value="1"/>
</dbReference>
<dbReference type="InterPro" id="IPR019888">
    <property type="entry name" value="Tscrpt_reg_AsnC-like"/>
</dbReference>
<reference evidence="6" key="1">
    <citation type="submission" date="2011-04" db="EMBL/GenBank/DDBJ databases">
        <title>The complete genome of Spirochaeta coccoides DSM 17374.</title>
        <authorList>
            <person name="Lucas S."/>
            <person name="Copeland A."/>
            <person name="Lapidus A."/>
            <person name="Bruce D."/>
            <person name="Goodwin L."/>
            <person name="Pitluck S."/>
            <person name="Peters L."/>
            <person name="Kyrpides N."/>
            <person name="Mavromatis K."/>
            <person name="Pagani I."/>
            <person name="Ivanova N."/>
            <person name="Ovchinnikova G."/>
            <person name="Lu M."/>
            <person name="Detter J.C."/>
            <person name="Tapia R."/>
            <person name="Han C."/>
            <person name="Land M."/>
            <person name="Hauser L."/>
            <person name="Markowitz V."/>
            <person name="Cheng J.-F."/>
            <person name="Hugenholtz P."/>
            <person name="Woyke T."/>
            <person name="Wu D."/>
            <person name="Spring S."/>
            <person name="Schroeder M."/>
            <person name="Brambilla E."/>
            <person name="Klenk H.-P."/>
            <person name="Eisen J.A."/>
        </authorList>
    </citation>
    <scope>NUCLEOTIDE SEQUENCE [LARGE SCALE GENOMIC DNA]</scope>
    <source>
        <strain evidence="6">ATCC BAA-1237 / DSM 17374 / SPN1</strain>
    </source>
</reference>
<sequence length="153" mass="17149">MGTKFDATNKEILRRLGKDGRKPFSVIADELKITENTVRSRVNKLIEEGTLQINGLIDPAHSSGLQAFFMGVRMKTSLDLGQKASDFSKLRGVVSAVVVTGRYDLIVQLILSENEGVTLLDFFKNELVKVKDIMEVETFLVYEACNHRVPYVL</sequence>
<evidence type="ECO:0000313" key="6">
    <source>
        <dbReference type="Proteomes" id="UP000007939"/>
    </source>
</evidence>
<dbReference type="SUPFAM" id="SSF46785">
    <property type="entry name" value="Winged helix' DNA-binding domain"/>
    <property type="match status" value="1"/>
</dbReference>
<proteinExistence type="predicted"/>
<evidence type="ECO:0000313" key="5">
    <source>
        <dbReference type="EMBL" id="AEC01632.1"/>
    </source>
</evidence>
<dbReference type="STRING" id="760011.Spico_0403"/>
<keyword evidence="6" id="KW-1185">Reference proteome</keyword>
<keyword evidence="1" id="KW-0805">Transcription regulation</keyword>
<dbReference type="InterPro" id="IPR011008">
    <property type="entry name" value="Dimeric_a/b-barrel"/>
</dbReference>
<gene>
    <name evidence="5" type="ordered locus">Spico_0403</name>
</gene>
<accession>F4GIC4</accession>
<evidence type="ECO:0000256" key="3">
    <source>
        <dbReference type="ARBA" id="ARBA00023163"/>
    </source>
</evidence>
<dbReference type="SMART" id="SM00344">
    <property type="entry name" value="HTH_ASNC"/>
    <property type="match status" value="1"/>
</dbReference>
<dbReference type="InterPro" id="IPR036388">
    <property type="entry name" value="WH-like_DNA-bd_sf"/>
</dbReference>
<dbReference type="PRINTS" id="PR00033">
    <property type="entry name" value="HTHASNC"/>
</dbReference>
<dbReference type="Gene3D" id="1.10.10.10">
    <property type="entry name" value="Winged helix-like DNA-binding domain superfamily/Winged helix DNA-binding domain"/>
    <property type="match status" value="1"/>
</dbReference>
<feature type="domain" description="HTH asnC-type" evidence="4">
    <location>
        <begin position="6"/>
        <end position="45"/>
    </location>
</feature>
<dbReference type="Proteomes" id="UP000007939">
    <property type="component" value="Chromosome"/>
</dbReference>
<dbReference type="InterPro" id="IPR036390">
    <property type="entry name" value="WH_DNA-bd_sf"/>
</dbReference>
<dbReference type="InterPro" id="IPR000485">
    <property type="entry name" value="AsnC-type_HTH_dom"/>
</dbReference>
<dbReference type="EMBL" id="CP002659">
    <property type="protein sequence ID" value="AEC01632.1"/>
    <property type="molecule type" value="Genomic_DNA"/>
</dbReference>
<dbReference type="RefSeq" id="WP_013739028.1">
    <property type="nucleotide sequence ID" value="NC_015436.1"/>
</dbReference>